<reference evidence="5" key="1">
    <citation type="submission" date="2016-10" db="EMBL/GenBank/DDBJ databases">
        <authorList>
            <person name="Varghese N."/>
            <person name="Submissions S."/>
        </authorList>
    </citation>
    <scope>NUCLEOTIDE SEQUENCE [LARGE SCALE GENOMIC DNA]</scope>
    <source>
        <strain evidence="5">DSM 45843</strain>
    </source>
</reference>
<dbReference type="Proteomes" id="UP000199088">
    <property type="component" value="Unassembled WGS sequence"/>
</dbReference>
<dbReference type="GO" id="GO:0051287">
    <property type="term" value="F:NAD binding"/>
    <property type="evidence" value="ECO:0007669"/>
    <property type="project" value="InterPro"/>
</dbReference>
<evidence type="ECO:0000313" key="4">
    <source>
        <dbReference type="EMBL" id="SDO08775.1"/>
    </source>
</evidence>
<dbReference type="SMART" id="SM01329">
    <property type="entry name" value="Iso_dh"/>
    <property type="match status" value="1"/>
</dbReference>
<dbReference type="GO" id="GO:0004449">
    <property type="term" value="F:isocitrate dehydrogenase (NAD+) activity"/>
    <property type="evidence" value="ECO:0007669"/>
    <property type="project" value="TreeGrafter"/>
</dbReference>
<accession>A0A1H0GPG6</accession>
<dbReference type="GO" id="GO:0006099">
    <property type="term" value="P:tricarboxylic acid cycle"/>
    <property type="evidence" value="ECO:0007669"/>
    <property type="project" value="TreeGrafter"/>
</dbReference>
<dbReference type="Gene3D" id="3.40.718.10">
    <property type="entry name" value="Isopropylmalate Dehydrogenase"/>
    <property type="match status" value="1"/>
</dbReference>
<protein>
    <submittedName>
        <fullName evidence="4">3-isopropylmalate dehydrogenase</fullName>
    </submittedName>
</protein>
<dbReference type="GO" id="GO:0000287">
    <property type="term" value="F:magnesium ion binding"/>
    <property type="evidence" value="ECO:0007669"/>
    <property type="project" value="InterPro"/>
</dbReference>
<keyword evidence="5" id="KW-1185">Reference proteome</keyword>
<comment type="similarity">
    <text evidence="1">Belongs to the isocitrate and isopropylmalate dehydrogenases family.</text>
</comment>
<proteinExistence type="inferred from homology"/>
<dbReference type="InterPro" id="IPR024084">
    <property type="entry name" value="IsoPropMal-DH-like_dom"/>
</dbReference>
<sequence length="369" mass="38447">MVHGMKIALLPGDDIGPEISGATQAVLTRADAAFGLGLDFDVHQVGVATLTTSGTTLPDSAVAACLAADGVILGPGGMTAYPPVSEGGINIPGTIRKRLDLYANLRPSRHRAGVPLSREGLDVLVVRENTQGFYADRSLFEGYGEFRPTPDTAMSLRLITTSASRRIARVAFEQARQRRNHVTVVGKRHVLQVTDGLFMAAVAEVAADYPDVTWREIDVDAMAADLYLRPDRFDVLLTTNMFGDILSNEAAALAGGLGLAGALNVGDDHAAANAAHGSAPDIAGRGVANPTSLILSSALLLSWWGTRTGQAAFGEAARAIEAAVDATIADPGARTRDLGGQATTDQFADAVADNINTPQLQATAGAPTR</sequence>
<dbReference type="EMBL" id="FNIR01000003">
    <property type="protein sequence ID" value="SDO08775.1"/>
    <property type="molecule type" value="Genomic_DNA"/>
</dbReference>
<dbReference type="PANTHER" id="PTHR11835">
    <property type="entry name" value="DECARBOXYLATING DEHYDROGENASES-ISOCITRATE, ISOPROPYLMALATE, TARTRATE"/>
    <property type="match status" value="1"/>
</dbReference>
<evidence type="ECO:0000256" key="1">
    <source>
        <dbReference type="ARBA" id="ARBA00007769"/>
    </source>
</evidence>
<dbReference type="SUPFAM" id="SSF53659">
    <property type="entry name" value="Isocitrate/Isopropylmalate dehydrogenase-like"/>
    <property type="match status" value="1"/>
</dbReference>
<dbReference type="STRING" id="1052260.SAMN05660199_01305"/>
<evidence type="ECO:0000313" key="5">
    <source>
        <dbReference type="Proteomes" id="UP000199088"/>
    </source>
</evidence>
<dbReference type="InterPro" id="IPR019818">
    <property type="entry name" value="IsoCit/isopropylmalate_DH_CS"/>
</dbReference>
<feature type="domain" description="Isopropylmalate dehydrogenase-like" evidence="3">
    <location>
        <begin position="6"/>
        <end position="351"/>
    </location>
</feature>
<evidence type="ECO:0000256" key="2">
    <source>
        <dbReference type="ARBA" id="ARBA00023002"/>
    </source>
</evidence>
<organism evidence="4 5">
    <name type="scientific">Klenkia soli</name>
    <dbReference type="NCBI Taxonomy" id="1052260"/>
    <lineage>
        <taxon>Bacteria</taxon>
        <taxon>Bacillati</taxon>
        <taxon>Actinomycetota</taxon>
        <taxon>Actinomycetes</taxon>
        <taxon>Geodermatophilales</taxon>
        <taxon>Geodermatophilaceae</taxon>
        <taxon>Klenkia</taxon>
    </lineage>
</organism>
<keyword evidence="2" id="KW-0560">Oxidoreductase</keyword>
<dbReference type="PANTHER" id="PTHR11835:SF34">
    <property type="entry name" value="ISOCITRATE DEHYDROGENASE [NAD] SUBUNIT ALPHA, MITOCHONDRIAL"/>
    <property type="match status" value="1"/>
</dbReference>
<dbReference type="GO" id="GO:0006102">
    <property type="term" value="P:isocitrate metabolic process"/>
    <property type="evidence" value="ECO:0007669"/>
    <property type="project" value="TreeGrafter"/>
</dbReference>
<name>A0A1H0GPG6_9ACTN</name>
<dbReference type="AlphaFoldDB" id="A0A1H0GPG6"/>
<dbReference type="PROSITE" id="PS00470">
    <property type="entry name" value="IDH_IMDH"/>
    <property type="match status" value="1"/>
</dbReference>
<gene>
    <name evidence="4" type="ORF">SAMN05660199_01305</name>
</gene>
<dbReference type="Pfam" id="PF00180">
    <property type="entry name" value="Iso_dh"/>
    <property type="match status" value="1"/>
</dbReference>
<evidence type="ECO:0000259" key="3">
    <source>
        <dbReference type="SMART" id="SM01329"/>
    </source>
</evidence>